<organism evidence="3 4">
    <name type="scientific">Candidatus Nitronereus thalassa</name>
    <dbReference type="NCBI Taxonomy" id="3020898"/>
    <lineage>
        <taxon>Bacteria</taxon>
        <taxon>Pseudomonadati</taxon>
        <taxon>Nitrospirota</taxon>
        <taxon>Nitrospiria</taxon>
        <taxon>Nitrospirales</taxon>
        <taxon>Nitrospiraceae</taxon>
        <taxon>Candidatus Nitronereus</taxon>
    </lineage>
</organism>
<gene>
    <name evidence="3" type="ORF">PPG34_04080</name>
</gene>
<accession>A0ABU3K575</accession>
<feature type="chain" id="PRO_5046983397" evidence="1">
    <location>
        <begin position="29"/>
        <end position="184"/>
    </location>
</feature>
<evidence type="ECO:0000259" key="2">
    <source>
        <dbReference type="Pfam" id="PF07589"/>
    </source>
</evidence>
<evidence type="ECO:0000313" key="4">
    <source>
        <dbReference type="Proteomes" id="UP001250932"/>
    </source>
</evidence>
<keyword evidence="4" id="KW-1185">Reference proteome</keyword>
<reference evidence="3 4" key="1">
    <citation type="journal article" date="2023" name="ISME J.">
        <title>Cultivation and genomic characterization of novel and ubiquitous marine nitrite-oxidizing bacteria from the Nitrospirales.</title>
        <authorList>
            <person name="Mueller A.J."/>
            <person name="Daebeler A."/>
            <person name="Herbold C.W."/>
            <person name="Kirkegaard R.H."/>
            <person name="Daims H."/>
        </authorList>
    </citation>
    <scope>NUCLEOTIDE SEQUENCE [LARGE SCALE GENOMIC DNA]</scope>
    <source>
        <strain evidence="3 4">EB</strain>
    </source>
</reference>
<dbReference type="RefSeq" id="WP_313831866.1">
    <property type="nucleotide sequence ID" value="NZ_JAQOUE010000001.1"/>
</dbReference>
<dbReference type="EMBL" id="JAQOUE010000001">
    <property type="protein sequence ID" value="MDT7041514.1"/>
    <property type="molecule type" value="Genomic_DNA"/>
</dbReference>
<comment type="caution">
    <text evidence="3">The sequence shown here is derived from an EMBL/GenBank/DDBJ whole genome shotgun (WGS) entry which is preliminary data.</text>
</comment>
<dbReference type="Pfam" id="PF07589">
    <property type="entry name" value="PEP-CTERM"/>
    <property type="match status" value="1"/>
</dbReference>
<dbReference type="InterPro" id="IPR013424">
    <property type="entry name" value="Ice-binding_C"/>
</dbReference>
<dbReference type="NCBIfam" id="TIGR02595">
    <property type="entry name" value="PEP_CTERM"/>
    <property type="match status" value="1"/>
</dbReference>
<sequence>MKHFIKHITLGAVLGLAMLVSGTGQAHALLLGEDIRTDFLAPNTSTVQFSDVQTVVDPGVEYADFANLGRVEIDFSANLIKLTALIDYTFDSLPFNGLRFSDENSTIPSWIASVNVGMTSAGLLGNFGLSHSDNEILLNVQGLTVNAGEMIALNVKPVPEPSTLLLLGTGLAGVIAWRKRQANV</sequence>
<feature type="signal peptide" evidence="1">
    <location>
        <begin position="1"/>
        <end position="28"/>
    </location>
</feature>
<keyword evidence="1" id="KW-0732">Signal</keyword>
<feature type="domain" description="Ice-binding protein C-terminal" evidence="2">
    <location>
        <begin position="157"/>
        <end position="180"/>
    </location>
</feature>
<evidence type="ECO:0000256" key="1">
    <source>
        <dbReference type="SAM" id="SignalP"/>
    </source>
</evidence>
<protein>
    <submittedName>
        <fullName evidence="3">PEP-CTERM sorting domain-containing protein</fullName>
    </submittedName>
</protein>
<evidence type="ECO:0000313" key="3">
    <source>
        <dbReference type="EMBL" id="MDT7041514.1"/>
    </source>
</evidence>
<dbReference type="Proteomes" id="UP001250932">
    <property type="component" value="Unassembled WGS sequence"/>
</dbReference>
<name>A0ABU3K575_9BACT</name>
<proteinExistence type="predicted"/>